<dbReference type="InterPro" id="IPR052894">
    <property type="entry name" value="AsmA-related"/>
</dbReference>
<dbReference type="PIRSF" id="PIRSF034039">
    <property type="entry name" value="UCP034039"/>
    <property type="match status" value="1"/>
</dbReference>
<sequence length="1273" mass="134315">MIIGGLVVLVLTAALVAPYFIDWTSYRAAFEREASRILGREVRVEGTARARLLPFPSVTFTDVVVAGAEPGDPAMTVDEFSMDAELAPFLRGELLIFDMRLVRPSASIEIASTGQVDWAVRPSSPFDPSQIRLEGVTVSAGTITVLQHASGRTVTLSNINSEISARSLAGPWRVTGTLQVNGLPVTLTASTGTASDGAMRVRISAQPRDYPVLIETDGEARLDQEQGRYSGTFRFVNANPSEEAQEASAAAVNPGNRVAGRFSLDHQRLAIDEFRFQTGPEDAPYTADGTAAVDFGANPSFSVTADGAQIRLDESQAEAGVISGLSADERFAALRAFITNLPKPAIPGSIALNLPAIVAGDTTIRDIRIRAQPAEEGWNIASAAATLPGRTRFEGEGLLTTGAAPSFSGRMLLAVTQPSGFAAWVARDVDEAIRHLPAAGFSADVLLSKERQRFDNMELILGDARFRGAINRQSPEDARPSLMLKLGGNRLDLEGMRAFASLFISDAGRNRLGDHNVDLDITAGPVSAQGFTAERLDAAMRLREGTLEIDRFTLTGLADANISATGTVSNIGAEPTGKLDASVIAVDLAPLAELLAQRFPDMPFISALSSNAAAYPGLLADSELNIIANTEGGLSAAIKGVSGGTAVDLSVSGQGALTDLANAELTTRLTAQNENASALYALLGFPALPLGFTGAAQVEWLAEGIPARGMETEFSFSGQGLDASFNGQVRAGESLAIQGNARLEADDLEPWLAEAGISLPGFGYGLPAVLSAGLDGGDGLLVISNLQGAVAERNVSGDLNAELRERVPHLTGSLTMAGFDLGLAAEMVAGSRAFEAGEGAWPQAPFSGNEISPFTADVELTARELWFGNSAAANDAHMRLKIGPEGFAVSDFTGQIFGGTMEGLAEFRNDAGTGLFSAQMSLRDAPLEAVLPGSGISGHSDVSASVTASGKSVGAMVSALSGSGSASLRNLIVSGINPAAIAPILEEADSLGVEINGENVRAFAPALVRRDRLSAGNVDLAFTIANGVARMPPVQLESRGTRMSVEAAADLRDETVSASGTITYDPGLEAVAGSEPAVRFALNGPIGEAQLELDTAPLAQFLTQRALEREQARVEHMQAVLLERQRLRREASYFRALEAQRQAAEAERVRLEAEAERQRQEEERRRAEEARLREEEARRQAEQPRQGAGELEDSPPLGAEPGPVIPQAPVQTPLPEAERDSPVERRPLPPPVQGNEPRSDMSPGDAAEEGLHPQPVLRADELTVEKLLELLEQ</sequence>
<dbReference type="KEGG" id="mes:Meso_1984"/>
<dbReference type="eggNOG" id="COG2982">
    <property type="taxonomic scope" value="Bacteria"/>
</dbReference>
<dbReference type="PANTHER" id="PTHR30441:SF4">
    <property type="entry name" value="PROTEIN ASMA"/>
    <property type="match status" value="1"/>
</dbReference>
<dbReference type="eggNOG" id="COG3170">
    <property type="taxonomic scope" value="Bacteria"/>
</dbReference>
<evidence type="ECO:0000256" key="1">
    <source>
        <dbReference type="SAM" id="MobiDB-lite"/>
    </source>
</evidence>
<evidence type="ECO:0000313" key="3">
    <source>
        <dbReference type="EMBL" id="ABG63377.1"/>
    </source>
</evidence>
<proteinExistence type="predicted"/>
<dbReference type="GO" id="GO:0005886">
    <property type="term" value="C:plasma membrane"/>
    <property type="evidence" value="ECO:0007669"/>
    <property type="project" value="TreeGrafter"/>
</dbReference>
<organism evidence="3">
    <name type="scientific">Chelativorans sp. (strain BNC1)</name>
    <dbReference type="NCBI Taxonomy" id="266779"/>
    <lineage>
        <taxon>Bacteria</taxon>
        <taxon>Pseudomonadati</taxon>
        <taxon>Pseudomonadota</taxon>
        <taxon>Alphaproteobacteria</taxon>
        <taxon>Hyphomicrobiales</taxon>
        <taxon>Phyllobacteriaceae</taxon>
        <taxon>Chelativorans</taxon>
    </lineage>
</organism>
<dbReference type="InterPro" id="IPR007844">
    <property type="entry name" value="AsmA"/>
</dbReference>
<dbReference type="Pfam" id="PF05170">
    <property type="entry name" value="AsmA"/>
    <property type="match status" value="1"/>
</dbReference>
<accession>Q11GU8</accession>
<dbReference type="InterPro" id="IPR017023">
    <property type="entry name" value="UCP034039"/>
</dbReference>
<name>Q11GU8_CHESB</name>
<reference evidence="3" key="1">
    <citation type="submission" date="2006-06" db="EMBL/GenBank/DDBJ databases">
        <title>Complete sequence of chromosome of Chelativorans sp. BNC1.</title>
        <authorList>
            <consortium name="US DOE Joint Genome Institute"/>
            <person name="Copeland A."/>
            <person name="Lucas S."/>
            <person name="Lapidus A."/>
            <person name="Barry K."/>
            <person name="Detter J.C."/>
            <person name="Glavina del Rio T."/>
            <person name="Hammon N."/>
            <person name="Israni S."/>
            <person name="Dalin E."/>
            <person name="Tice H."/>
            <person name="Pitluck S."/>
            <person name="Chertkov O."/>
            <person name="Brettin T."/>
            <person name="Bruce D."/>
            <person name="Han C."/>
            <person name="Tapia R."/>
            <person name="Gilna P."/>
            <person name="Schmutz J."/>
            <person name="Larimer F."/>
            <person name="Land M."/>
            <person name="Hauser L."/>
            <person name="Kyrpides N."/>
            <person name="Mikhailova N."/>
            <person name="Richardson P."/>
        </authorList>
    </citation>
    <scope>NUCLEOTIDE SEQUENCE</scope>
    <source>
        <strain evidence="3">BNC1</strain>
    </source>
</reference>
<evidence type="ECO:0000259" key="2">
    <source>
        <dbReference type="Pfam" id="PF05170"/>
    </source>
</evidence>
<dbReference type="AlphaFoldDB" id="Q11GU8"/>
<dbReference type="EMBL" id="CP000390">
    <property type="protein sequence ID" value="ABG63377.1"/>
    <property type="molecule type" value="Genomic_DNA"/>
</dbReference>
<dbReference type="PANTHER" id="PTHR30441">
    <property type="entry name" value="DUF748 DOMAIN-CONTAINING PROTEIN"/>
    <property type="match status" value="1"/>
</dbReference>
<dbReference type="HOGENOM" id="CLU_003996_0_0_5"/>
<feature type="compositionally biased region" description="Basic and acidic residues" evidence="1">
    <location>
        <begin position="1155"/>
        <end position="1182"/>
    </location>
</feature>
<gene>
    <name evidence="3" type="ordered locus">Meso_1984</name>
</gene>
<feature type="region of interest" description="Disordered" evidence="1">
    <location>
        <begin position="1155"/>
        <end position="1258"/>
    </location>
</feature>
<feature type="compositionally biased region" description="Basic and acidic residues" evidence="1">
    <location>
        <begin position="1216"/>
        <end position="1227"/>
    </location>
</feature>
<protein>
    <submittedName>
        <fullName evidence="3">AsmA</fullName>
    </submittedName>
</protein>
<feature type="domain" description="AsmA" evidence="2">
    <location>
        <begin position="2"/>
        <end position="174"/>
    </location>
</feature>
<dbReference type="GO" id="GO:0090313">
    <property type="term" value="P:regulation of protein targeting to membrane"/>
    <property type="evidence" value="ECO:0007669"/>
    <property type="project" value="TreeGrafter"/>
</dbReference>
<dbReference type="STRING" id="266779.Meso_1984"/>